<name>A0A8H6KIJ0_9PEZI</name>
<evidence type="ECO:0000313" key="9">
    <source>
        <dbReference type="Proteomes" id="UP000654918"/>
    </source>
</evidence>
<feature type="transmembrane region" description="Helical" evidence="7">
    <location>
        <begin position="456"/>
        <end position="474"/>
    </location>
</feature>
<dbReference type="EMBL" id="WIGO01000073">
    <property type="protein sequence ID" value="KAF6832117.1"/>
    <property type="molecule type" value="Genomic_DNA"/>
</dbReference>
<dbReference type="Proteomes" id="UP000654918">
    <property type="component" value="Unassembled WGS sequence"/>
</dbReference>
<gene>
    <name evidence="8" type="ORF">CPLU01_06363</name>
</gene>
<evidence type="ECO:0000256" key="4">
    <source>
        <dbReference type="ARBA" id="ARBA00022989"/>
    </source>
</evidence>
<feature type="transmembrane region" description="Helical" evidence="7">
    <location>
        <begin position="77"/>
        <end position="96"/>
    </location>
</feature>
<dbReference type="GO" id="GO:0005886">
    <property type="term" value="C:plasma membrane"/>
    <property type="evidence" value="ECO:0007669"/>
    <property type="project" value="TreeGrafter"/>
</dbReference>
<sequence length="605" mass="66167">MPTIRSRAVAAGGVPGRFQAVSVNRPGKKFPPAKDKNHFYYASLLMFFVVFLQAMQVAVIVPLAASVAGKAFDRAATINPSGMTSLAGLISGLWLIRADEKLGRVKTLVIWEGLRIAGIVLSATCRHDAQYVAAQALYSCGSQGISLMLSLIAVDISVSNSLWRPFITSFITVPTSIVPLSASSLTQAILQVEHGDKIFLGLFGGLIPILQGLILWLIHSDMIAKKPDNDANNSDEDNNENNVDSNHSFSPLGIIRASFGTVLALAGFGSLWVSVTYFQDTDLFWILTGVGWGVLVAFGLWEKFVADPTIIPWEVLYDRTMLGCCIITLAIEVSRVIFTDRITGFMMVVLGADGETAGKVSTIQSILVTVAMALISLALTKLHLRVFRLLSSVGTCVCLVANVFDVNFRDKKGVWSICGFSALSALGTSLVITSADTVSQEIVVSSDAVIMGVRKLCGNTGSFLAWTIITWGWQAKFDTKLGLYLPDEHKKDLSRISGSQEVQLSFKMGSDVRDAINAAWVDTTRSMLLGALTLYFVIPMGMVIWNQSFLDASELVLKERKKQRREQAIQRGEPVEHEEARPPSRAVDFYKKKRDSLVRQCRGRR</sequence>
<feature type="transmembrane region" description="Helical" evidence="7">
    <location>
        <begin position="414"/>
        <end position="435"/>
    </location>
</feature>
<keyword evidence="5 7" id="KW-0472">Membrane</keyword>
<dbReference type="GO" id="GO:0012505">
    <property type="term" value="C:endomembrane system"/>
    <property type="evidence" value="ECO:0007669"/>
    <property type="project" value="UniProtKB-SubCell"/>
</dbReference>
<dbReference type="PANTHER" id="PTHR23501:SF191">
    <property type="entry name" value="VACUOLAR BASIC AMINO ACID TRANSPORTER 4"/>
    <property type="match status" value="1"/>
</dbReference>
<keyword evidence="4 7" id="KW-1133">Transmembrane helix</keyword>
<proteinExistence type="predicted"/>
<dbReference type="PANTHER" id="PTHR23501">
    <property type="entry name" value="MAJOR FACILITATOR SUPERFAMILY"/>
    <property type="match status" value="1"/>
</dbReference>
<evidence type="ECO:0000256" key="6">
    <source>
        <dbReference type="SAM" id="MobiDB-lite"/>
    </source>
</evidence>
<dbReference type="InterPro" id="IPR036259">
    <property type="entry name" value="MFS_trans_sf"/>
</dbReference>
<reference evidence="8" key="1">
    <citation type="journal article" date="2020" name="Phytopathology">
        <title>Genome Sequence Resources of Colletotrichum truncatum, C. plurivorum, C. musicola, and C. sojae: Four Species Pathogenic to Soybean (Glycine max).</title>
        <authorList>
            <person name="Rogerio F."/>
            <person name="Boufleur T.R."/>
            <person name="Ciampi-Guillardi M."/>
            <person name="Sukno S.A."/>
            <person name="Thon M.R."/>
            <person name="Massola Junior N.S."/>
            <person name="Baroncelli R."/>
        </authorList>
    </citation>
    <scope>NUCLEOTIDE SEQUENCE</scope>
    <source>
        <strain evidence="8">LFN00145</strain>
    </source>
</reference>
<feature type="transmembrane region" description="Helical" evidence="7">
    <location>
        <begin position="386"/>
        <end position="408"/>
    </location>
</feature>
<feature type="transmembrane region" description="Helical" evidence="7">
    <location>
        <begin position="136"/>
        <end position="154"/>
    </location>
</feature>
<comment type="caution">
    <text evidence="8">The sequence shown here is derived from an EMBL/GenBank/DDBJ whole genome shotgun (WGS) entry which is preliminary data.</text>
</comment>
<evidence type="ECO:0000313" key="8">
    <source>
        <dbReference type="EMBL" id="KAF6832117.1"/>
    </source>
</evidence>
<dbReference type="GO" id="GO:0022857">
    <property type="term" value="F:transmembrane transporter activity"/>
    <property type="evidence" value="ECO:0007669"/>
    <property type="project" value="TreeGrafter"/>
</dbReference>
<feature type="transmembrane region" description="Helical" evidence="7">
    <location>
        <begin position="257"/>
        <end position="277"/>
    </location>
</feature>
<feature type="transmembrane region" description="Helical" evidence="7">
    <location>
        <begin position="527"/>
        <end position="545"/>
    </location>
</feature>
<feature type="compositionally biased region" description="Basic and acidic residues" evidence="6">
    <location>
        <begin position="565"/>
        <end position="582"/>
    </location>
</feature>
<evidence type="ECO:0000256" key="7">
    <source>
        <dbReference type="SAM" id="Phobius"/>
    </source>
</evidence>
<evidence type="ECO:0000256" key="1">
    <source>
        <dbReference type="ARBA" id="ARBA00004127"/>
    </source>
</evidence>
<dbReference type="SUPFAM" id="SSF103473">
    <property type="entry name" value="MFS general substrate transporter"/>
    <property type="match status" value="1"/>
</dbReference>
<feature type="transmembrane region" description="Helical" evidence="7">
    <location>
        <begin position="283"/>
        <end position="301"/>
    </location>
</feature>
<keyword evidence="9" id="KW-1185">Reference proteome</keyword>
<dbReference type="AlphaFoldDB" id="A0A8H6KIJ0"/>
<feature type="transmembrane region" description="Helical" evidence="7">
    <location>
        <begin position="39"/>
        <end position="65"/>
    </location>
</feature>
<feature type="transmembrane region" description="Helical" evidence="7">
    <location>
        <begin position="198"/>
        <end position="218"/>
    </location>
</feature>
<keyword evidence="3 7" id="KW-0812">Transmembrane</keyword>
<protein>
    <submittedName>
        <fullName evidence="8">Siderophore iron transporter</fullName>
    </submittedName>
</protein>
<feature type="transmembrane region" description="Helical" evidence="7">
    <location>
        <begin position="358"/>
        <end position="379"/>
    </location>
</feature>
<evidence type="ECO:0000256" key="3">
    <source>
        <dbReference type="ARBA" id="ARBA00022692"/>
    </source>
</evidence>
<evidence type="ECO:0000256" key="2">
    <source>
        <dbReference type="ARBA" id="ARBA00022448"/>
    </source>
</evidence>
<evidence type="ECO:0000256" key="5">
    <source>
        <dbReference type="ARBA" id="ARBA00023136"/>
    </source>
</evidence>
<organism evidence="8 9">
    <name type="scientific">Colletotrichum plurivorum</name>
    <dbReference type="NCBI Taxonomy" id="2175906"/>
    <lineage>
        <taxon>Eukaryota</taxon>
        <taxon>Fungi</taxon>
        <taxon>Dikarya</taxon>
        <taxon>Ascomycota</taxon>
        <taxon>Pezizomycotina</taxon>
        <taxon>Sordariomycetes</taxon>
        <taxon>Hypocreomycetidae</taxon>
        <taxon>Glomerellales</taxon>
        <taxon>Glomerellaceae</taxon>
        <taxon>Colletotrichum</taxon>
        <taxon>Colletotrichum orchidearum species complex</taxon>
    </lineage>
</organism>
<feature type="transmembrane region" description="Helical" evidence="7">
    <location>
        <begin position="166"/>
        <end position="186"/>
    </location>
</feature>
<keyword evidence="2" id="KW-0813">Transport</keyword>
<accession>A0A8H6KIJ0</accession>
<feature type="region of interest" description="Disordered" evidence="6">
    <location>
        <begin position="565"/>
        <end position="586"/>
    </location>
</feature>
<comment type="subcellular location">
    <subcellularLocation>
        <location evidence="1">Endomembrane system</location>
        <topology evidence="1">Multi-pass membrane protein</topology>
    </subcellularLocation>
</comment>